<dbReference type="Gene3D" id="3.40.710.10">
    <property type="entry name" value="DD-peptidase/beta-lactamase superfamily"/>
    <property type="match status" value="1"/>
</dbReference>
<dbReference type="GO" id="GO:0071972">
    <property type="term" value="F:peptidoglycan L,D-transpeptidase activity"/>
    <property type="evidence" value="ECO:0007669"/>
    <property type="project" value="TreeGrafter"/>
</dbReference>
<evidence type="ECO:0000259" key="2">
    <source>
        <dbReference type="Pfam" id="PF21922"/>
    </source>
</evidence>
<protein>
    <submittedName>
        <fullName evidence="3">Penicillin-binding protein 2</fullName>
    </submittedName>
</protein>
<name>A0A4Q2JMF6_9MICO</name>
<dbReference type="OrthoDB" id="9766847at2"/>
<dbReference type="Pfam" id="PF21922">
    <property type="entry name" value="PBP_dimer_2"/>
    <property type="match status" value="1"/>
</dbReference>
<dbReference type="Gene3D" id="3.90.1310.10">
    <property type="entry name" value="Penicillin-binding protein 2a (Domain 2)"/>
    <property type="match status" value="1"/>
</dbReference>
<dbReference type="GO" id="GO:0008658">
    <property type="term" value="F:penicillin binding"/>
    <property type="evidence" value="ECO:0007669"/>
    <property type="project" value="InterPro"/>
</dbReference>
<accession>A0A4Q2JMF6</accession>
<dbReference type="InterPro" id="IPR001460">
    <property type="entry name" value="PCN-bd_Tpept"/>
</dbReference>
<dbReference type="SUPFAM" id="SSF56601">
    <property type="entry name" value="beta-lactamase/transpeptidase-like"/>
    <property type="match status" value="1"/>
</dbReference>
<dbReference type="RefSeq" id="WP_129231522.1">
    <property type="nucleotide sequence ID" value="NZ_SDPO01000002.1"/>
</dbReference>
<sequence length="485" mass="51093">MNRELKRVSIVAFLMFLTLLVSSTIIQYVQAEALAADPRNSRTLYESYSIERGPILVGGEPIAYSQPSDDDYKFQRVYANGPLYAPVTGYLPVNGEATGLERSVNEYLSGQSSSQFFDSLNRLISGQDPMGASVEVAIDPVAQQAAWDALGDYTGAVIVTEPSTGRIIAMVTKPTFDPNSMAVHNSAEVTATYDGLLADPADPLFNRATGGDMNPPGSVFKLVVTAAALESGRYTPESTFPNPGELTLPGTDSIVRNSGGGSCGGGATVTLADALRLSCNIPFAELGMELGDDAIRDQAEKFGFNSEFLIPTVTEVSTYPRVLDEPQTALSAFGQGDGLRATPMQMAMVSAAIANGGIVMDPNLVDQITAPDFTPLQEFEAKEFGRAISEETANTMVGMMVNGVENGAASNARIDGVSVAGKTGTAENGESDPYTLWFTGFAPADNPQYAITVLVEDGGGLGQEGYGNLIAAPVAKQVLEAVLNK</sequence>
<dbReference type="EMBL" id="SDPO01000002">
    <property type="protein sequence ID" value="RXZ49371.1"/>
    <property type="molecule type" value="Genomic_DNA"/>
</dbReference>
<feature type="domain" description="Penicillin-binding protein transpeptidase" evidence="1">
    <location>
        <begin position="155"/>
        <end position="480"/>
    </location>
</feature>
<dbReference type="InterPro" id="IPR054120">
    <property type="entry name" value="PBPA_dimer"/>
</dbReference>
<dbReference type="InterPro" id="IPR012338">
    <property type="entry name" value="Beta-lactam/transpept-like"/>
</dbReference>
<dbReference type="InterPro" id="IPR036138">
    <property type="entry name" value="PBP_dimer_sf"/>
</dbReference>
<dbReference type="AlphaFoldDB" id="A0A4Q2JMF6"/>
<dbReference type="InterPro" id="IPR050515">
    <property type="entry name" value="Beta-lactam/transpept"/>
</dbReference>
<evidence type="ECO:0000313" key="3">
    <source>
        <dbReference type="EMBL" id="RXZ49371.1"/>
    </source>
</evidence>
<comment type="caution">
    <text evidence="3">The sequence shown here is derived from an EMBL/GenBank/DDBJ whole genome shotgun (WGS) entry which is preliminary data.</text>
</comment>
<keyword evidence="4" id="KW-1185">Reference proteome</keyword>
<reference evidence="3 4" key="1">
    <citation type="submission" date="2019-01" db="EMBL/GenBank/DDBJ databases">
        <authorList>
            <person name="Li J."/>
        </authorList>
    </citation>
    <scope>NUCLEOTIDE SEQUENCE [LARGE SCALE GENOMIC DNA]</scope>
    <source>
        <strain evidence="3 4">CCUG 35506</strain>
    </source>
</reference>
<feature type="domain" description="Penicillin binding protein A dimerisation" evidence="2">
    <location>
        <begin position="52"/>
        <end position="134"/>
    </location>
</feature>
<proteinExistence type="predicted"/>
<dbReference type="GO" id="GO:0071555">
    <property type="term" value="P:cell wall organization"/>
    <property type="evidence" value="ECO:0007669"/>
    <property type="project" value="TreeGrafter"/>
</dbReference>
<dbReference type="GO" id="GO:0005886">
    <property type="term" value="C:plasma membrane"/>
    <property type="evidence" value="ECO:0007669"/>
    <property type="project" value="TreeGrafter"/>
</dbReference>
<dbReference type="Pfam" id="PF00905">
    <property type="entry name" value="Transpeptidase"/>
    <property type="match status" value="1"/>
</dbReference>
<gene>
    <name evidence="3" type="ORF">ESP57_10680</name>
</gene>
<dbReference type="Proteomes" id="UP000292935">
    <property type="component" value="Unassembled WGS sequence"/>
</dbReference>
<evidence type="ECO:0000259" key="1">
    <source>
        <dbReference type="Pfam" id="PF00905"/>
    </source>
</evidence>
<dbReference type="PANTHER" id="PTHR30627:SF24">
    <property type="entry name" value="PENICILLIN-BINDING PROTEIN 4B"/>
    <property type="match status" value="1"/>
</dbReference>
<organism evidence="3 4">
    <name type="scientific">Agromyces fucosus</name>
    <dbReference type="NCBI Taxonomy" id="41985"/>
    <lineage>
        <taxon>Bacteria</taxon>
        <taxon>Bacillati</taxon>
        <taxon>Actinomycetota</taxon>
        <taxon>Actinomycetes</taxon>
        <taxon>Micrococcales</taxon>
        <taxon>Microbacteriaceae</taxon>
        <taxon>Agromyces</taxon>
    </lineage>
</organism>
<dbReference type="PANTHER" id="PTHR30627">
    <property type="entry name" value="PEPTIDOGLYCAN D,D-TRANSPEPTIDASE"/>
    <property type="match status" value="1"/>
</dbReference>
<dbReference type="SUPFAM" id="SSF56519">
    <property type="entry name" value="Penicillin binding protein dimerisation domain"/>
    <property type="match status" value="1"/>
</dbReference>
<evidence type="ECO:0000313" key="4">
    <source>
        <dbReference type="Proteomes" id="UP000292935"/>
    </source>
</evidence>